<gene>
    <name evidence="1" type="ORF">FLP_00835</name>
</gene>
<sequence>MKDFNADEFPRNLNDQEIELLSEMVIKNQISDLWKQIAVKLTSEQKVRINKKIETKKYSESEKLPSFNKKAMNDEEWERSVKEKELEKFQGNMVKFGLWEEGFDEEKK</sequence>
<dbReference type="RefSeq" id="WP_065447603.1">
    <property type="nucleotide sequence ID" value="NZ_LVEN01000001.1"/>
</dbReference>
<protein>
    <submittedName>
        <fullName evidence="1">Uncharacterized protein</fullName>
    </submittedName>
</protein>
<evidence type="ECO:0000313" key="2">
    <source>
        <dbReference type="Proteomes" id="UP000093343"/>
    </source>
</evidence>
<accession>A0ABX2XXJ9</accession>
<organism evidence="1 2">
    <name type="scientific">Flavobacterium piscis</name>
    <dbReference type="NCBI Taxonomy" id="1114874"/>
    <lineage>
        <taxon>Bacteria</taxon>
        <taxon>Pseudomonadati</taxon>
        <taxon>Bacteroidota</taxon>
        <taxon>Flavobacteriia</taxon>
        <taxon>Flavobacteriales</taxon>
        <taxon>Flavobacteriaceae</taxon>
        <taxon>Flavobacterium</taxon>
    </lineage>
</organism>
<evidence type="ECO:0000313" key="1">
    <source>
        <dbReference type="EMBL" id="OCB78280.1"/>
    </source>
</evidence>
<reference evidence="2" key="1">
    <citation type="submission" date="2016-03" db="EMBL/GenBank/DDBJ databases">
        <title>Draft genome sequence of Paenibacillus glacialis DSM 22343.</title>
        <authorList>
            <person name="Shin S.-K."/>
            <person name="Yi H."/>
        </authorList>
    </citation>
    <scope>NUCLEOTIDE SEQUENCE [LARGE SCALE GENOMIC DNA]</scope>
    <source>
        <strain evidence="2">CCUG 60099</strain>
    </source>
</reference>
<dbReference type="Proteomes" id="UP000093343">
    <property type="component" value="Unassembled WGS sequence"/>
</dbReference>
<dbReference type="EMBL" id="LVEN01000001">
    <property type="protein sequence ID" value="OCB78280.1"/>
    <property type="molecule type" value="Genomic_DNA"/>
</dbReference>
<name>A0ABX2XXJ9_9FLAO</name>
<comment type="caution">
    <text evidence="1">The sequence shown here is derived from an EMBL/GenBank/DDBJ whole genome shotgun (WGS) entry which is preliminary data.</text>
</comment>
<keyword evidence="2" id="KW-1185">Reference proteome</keyword>
<proteinExistence type="predicted"/>